<comment type="caution">
    <text evidence="4">The sequence shown here is derived from an EMBL/GenBank/DDBJ whole genome shotgun (WGS) entry which is preliminary data.</text>
</comment>
<name>R4XCQ3_TAPDE</name>
<feature type="transmembrane region" description="Helical" evidence="2">
    <location>
        <begin position="302"/>
        <end position="322"/>
    </location>
</feature>
<dbReference type="Proteomes" id="UP000013776">
    <property type="component" value="Unassembled WGS sequence"/>
</dbReference>
<feature type="compositionally biased region" description="Polar residues" evidence="1">
    <location>
        <begin position="141"/>
        <end position="164"/>
    </location>
</feature>
<keyword evidence="2" id="KW-0472">Membrane</keyword>
<dbReference type="PANTHER" id="PTHR39466">
    <property type="entry name" value="RGS DOMAIN-CONTAINING PROTEIN"/>
    <property type="match status" value="1"/>
</dbReference>
<dbReference type="AlphaFoldDB" id="R4XCQ3"/>
<dbReference type="PANTHER" id="PTHR39466:SF1">
    <property type="entry name" value="RGS DOMAIN-CONTAINING PROTEIN"/>
    <property type="match status" value="1"/>
</dbReference>
<reference evidence="4 5" key="1">
    <citation type="journal article" date="2013" name="MBio">
        <title>Genome sequencing of the plant pathogen Taphrina deformans, the causal agent of peach leaf curl.</title>
        <authorList>
            <person name="Cisse O.H."/>
            <person name="Almeida J.M.G.C.F."/>
            <person name="Fonseca A."/>
            <person name="Kumar A.A."/>
            <person name="Salojaervi J."/>
            <person name="Overmyer K."/>
            <person name="Hauser P.M."/>
            <person name="Pagni M."/>
        </authorList>
    </citation>
    <scope>NUCLEOTIDE SEQUENCE [LARGE SCALE GENOMIC DNA]</scope>
    <source>
        <strain evidence="5">PYCC 5710 / ATCC 11124 / CBS 356.35 / IMI 108563 / JCM 9778 / NBRC 8474</strain>
    </source>
</reference>
<feature type="transmembrane region" description="Helical" evidence="2">
    <location>
        <begin position="398"/>
        <end position="423"/>
    </location>
</feature>
<feature type="domain" description="RGS" evidence="3">
    <location>
        <begin position="189"/>
        <end position="253"/>
    </location>
</feature>
<feature type="transmembrane region" description="Helical" evidence="2">
    <location>
        <begin position="265"/>
        <end position="287"/>
    </location>
</feature>
<protein>
    <recommendedName>
        <fullName evidence="3">RGS domain-containing protein</fullName>
    </recommendedName>
</protein>
<dbReference type="Pfam" id="PF00615">
    <property type="entry name" value="RGS"/>
    <property type="match status" value="1"/>
</dbReference>
<dbReference type="InterPro" id="IPR044926">
    <property type="entry name" value="RGS_subdomain_2"/>
</dbReference>
<dbReference type="STRING" id="1097556.R4XCQ3"/>
<dbReference type="VEuPathDB" id="FungiDB:TAPDE_003627"/>
<gene>
    <name evidence="4" type="ORF">TAPDE_003627</name>
</gene>
<feature type="region of interest" description="Disordered" evidence="1">
    <location>
        <begin position="116"/>
        <end position="174"/>
    </location>
</feature>
<dbReference type="OrthoDB" id="3232309at2759"/>
<accession>R4XCQ3</accession>
<dbReference type="InterPro" id="IPR036305">
    <property type="entry name" value="RGS_sf"/>
</dbReference>
<evidence type="ECO:0000256" key="2">
    <source>
        <dbReference type="SAM" id="Phobius"/>
    </source>
</evidence>
<keyword evidence="2" id="KW-0812">Transmembrane</keyword>
<keyword evidence="5" id="KW-1185">Reference proteome</keyword>
<evidence type="ECO:0000259" key="3">
    <source>
        <dbReference type="Pfam" id="PF00615"/>
    </source>
</evidence>
<dbReference type="InterPro" id="IPR016137">
    <property type="entry name" value="RGS"/>
</dbReference>
<evidence type="ECO:0000256" key="1">
    <source>
        <dbReference type="SAM" id="MobiDB-lite"/>
    </source>
</evidence>
<dbReference type="SUPFAM" id="SSF48097">
    <property type="entry name" value="Regulator of G-protein signaling, RGS"/>
    <property type="match status" value="1"/>
</dbReference>
<evidence type="ECO:0000313" key="4">
    <source>
        <dbReference type="EMBL" id="CCG83403.1"/>
    </source>
</evidence>
<dbReference type="EMBL" id="CAHR02000144">
    <property type="protein sequence ID" value="CCG83403.1"/>
    <property type="molecule type" value="Genomic_DNA"/>
</dbReference>
<dbReference type="eggNOG" id="ENOG502S0M5">
    <property type="taxonomic scope" value="Eukaryota"/>
</dbReference>
<dbReference type="Gene3D" id="1.10.167.10">
    <property type="entry name" value="Regulator of G-protein Signalling 4, domain 2"/>
    <property type="match status" value="1"/>
</dbReference>
<proteinExistence type="predicted"/>
<evidence type="ECO:0000313" key="5">
    <source>
        <dbReference type="Proteomes" id="UP000013776"/>
    </source>
</evidence>
<sequence>MLKHIWELFTFRLTARSDGHTQGISDVLGRPSAETQLDRIVHGRNCPPLSLRDLMYFCDYVEFTAENLLFHLEYLNYVRKWKALSDDQRAASPIYSSRLPLRSRIRRCVHDAKTVASEAGPPSYGAVRSRRSSSQAGSSVMNSSPASQETLPPFSTCNGEQSPSMEEEKKDDYGVQEREIAETLSQLPLRAEVERFVTLYLEPNSNRQLNLSHAMRTTCLEALEHTSHPDVLQPVADHIYSLLLRGTLPNFLHYAVKNANGPRRVFAMIMSILPLLLVLALTVLNIVQKKPKALRAVGIPGFWFSTACLLAGLRGSCFFLALKKQVQVRPYYADNDEITSSSHDFELLQYGLRSNDAKCCPDGEGSNTSAWMKKSMFWKTFGRTRSTEGLYRHIQNALVVQCIVHALIITIICSLIIAAIPVFD</sequence>
<organism evidence="4 5">
    <name type="scientific">Taphrina deformans (strain PYCC 5710 / ATCC 11124 / CBS 356.35 / IMI 108563 / JCM 9778 / NBRC 8474)</name>
    <name type="common">Peach leaf curl fungus</name>
    <name type="synonym">Lalaria deformans</name>
    <dbReference type="NCBI Taxonomy" id="1097556"/>
    <lineage>
        <taxon>Eukaryota</taxon>
        <taxon>Fungi</taxon>
        <taxon>Dikarya</taxon>
        <taxon>Ascomycota</taxon>
        <taxon>Taphrinomycotina</taxon>
        <taxon>Taphrinomycetes</taxon>
        <taxon>Taphrinales</taxon>
        <taxon>Taphrinaceae</taxon>
        <taxon>Taphrina</taxon>
    </lineage>
</organism>
<keyword evidence="2" id="KW-1133">Transmembrane helix</keyword>